<keyword evidence="1" id="KW-0408">Iron</keyword>
<feature type="binding site" evidence="1">
    <location>
        <position position="56"/>
    </location>
    <ligand>
        <name>Ni(2+)</name>
        <dbReference type="ChEBI" id="CHEBI:49786"/>
    </ligand>
</feature>
<feature type="binding site" evidence="1">
    <location>
        <position position="59"/>
    </location>
    <ligand>
        <name>Fe cation</name>
        <dbReference type="ChEBI" id="CHEBI:24875"/>
    </ligand>
</feature>
<evidence type="ECO:0000256" key="1">
    <source>
        <dbReference type="PIRSR" id="PIRSR601501-1"/>
    </source>
</evidence>
<comment type="cofactor">
    <cofactor evidence="1">
        <name>Fe cation</name>
        <dbReference type="ChEBI" id="CHEBI:24875"/>
    </cofactor>
</comment>
<dbReference type="AlphaFoldDB" id="A0A1G1W8U8"/>
<dbReference type="InterPro" id="IPR029014">
    <property type="entry name" value="NiFe-Hase_large"/>
</dbReference>
<feature type="binding site" evidence="1">
    <location>
        <position position="413"/>
    </location>
    <ligand>
        <name>Ni(2+)</name>
        <dbReference type="ChEBI" id="CHEBI:49786"/>
    </ligand>
</feature>
<evidence type="ECO:0000313" key="2">
    <source>
        <dbReference type="EMBL" id="OGY24044.1"/>
    </source>
</evidence>
<feature type="binding site" evidence="1">
    <location>
        <position position="369"/>
    </location>
    <ligand>
        <name>Mg(2+)</name>
        <dbReference type="ChEBI" id="CHEBI:18420"/>
    </ligand>
</feature>
<keyword evidence="1" id="KW-0533">Nickel</keyword>
<proteinExistence type="predicted"/>
<sequence length="419" mass="46097">MESHSFIAKIEGHGNLHLDWDKNKVWLEVDEGERLFEAMVVGRPAKDLPWITSRICGVCPIAHNLAALKALEGAFGVKLSGSSLLLRRLLLAAQILQSHTLHLYFLALPDYLGIDSGINLAKTHPEHFKNALKLKQVSDLLAESVGGRGIHPTATAIGGFKKVPSKNQLIGLKKEVERLLEPAEKTAKLFSSLKYPEVKTDLVFLAQTSSIDYDVYDVKHISSSRGALGKISDYKKLITEEIRAYSTAKFGKYSGKIVTVGALSRLNLSGNLLSGKAKELYKSAGVDFQNPYHNNLAQSVEIYAFIQKVIELLNQLTKEGIDEEKTIVFSEDIKPSRKVRGIGALEAPRGGLYYEIGIDAEGLITDCNIITPTVQNLPSMEESAKAVISQQKNVGKDSVEELLEMLIRAYDPCITCSVH</sequence>
<dbReference type="InterPro" id="IPR001501">
    <property type="entry name" value="Ni-dep_hyd_lsu"/>
</dbReference>
<comment type="caution">
    <text evidence="2">The sequence shown here is derived from an EMBL/GenBank/DDBJ whole genome shotgun (WGS) entry which is preliminary data.</text>
</comment>
<dbReference type="Proteomes" id="UP000176631">
    <property type="component" value="Unassembled WGS sequence"/>
</dbReference>
<feature type="binding site" evidence="1">
    <location>
        <position position="37"/>
    </location>
    <ligand>
        <name>Mg(2+)</name>
        <dbReference type="ChEBI" id="CHEBI:18420"/>
    </ligand>
</feature>
<dbReference type="SUPFAM" id="SSF56762">
    <property type="entry name" value="HydB/Nqo4-like"/>
    <property type="match status" value="1"/>
</dbReference>
<dbReference type="GO" id="GO:0016151">
    <property type="term" value="F:nickel cation binding"/>
    <property type="evidence" value="ECO:0007669"/>
    <property type="project" value="InterPro"/>
</dbReference>
<dbReference type="EMBL" id="MHCP01000015">
    <property type="protein sequence ID" value="OGY24044.1"/>
    <property type="molecule type" value="Genomic_DNA"/>
</dbReference>
<feature type="binding site" evidence="1">
    <location>
        <position position="419"/>
    </location>
    <ligand>
        <name>Mg(2+)</name>
        <dbReference type="ChEBI" id="CHEBI:18420"/>
    </ligand>
</feature>
<gene>
    <name evidence="2" type="ORF">A2172_00660</name>
</gene>
<dbReference type="Pfam" id="PF00374">
    <property type="entry name" value="NiFeSe_Hases"/>
    <property type="match status" value="2"/>
</dbReference>
<reference evidence="2 3" key="1">
    <citation type="journal article" date="2016" name="Nat. Commun.">
        <title>Thousands of microbial genomes shed light on interconnected biogeochemical processes in an aquifer system.</title>
        <authorList>
            <person name="Anantharaman K."/>
            <person name="Brown C.T."/>
            <person name="Hug L.A."/>
            <person name="Sharon I."/>
            <person name="Castelle C.J."/>
            <person name="Probst A.J."/>
            <person name="Thomas B.C."/>
            <person name="Singh A."/>
            <person name="Wilkins M.J."/>
            <person name="Karaoz U."/>
            <person name="Brodie E.L."/>
            <person name="Williams K.H."/>
            <person name="Hubbard S.S."/>
            <person name="Banfield J.F."/>
        </authorList>
    </citation>
    <scope>NUCLEOTIDE SEQUENCE [LARGE SCALE GENOMIC DNA]</scope>
</reference>
<comment type="cofactor">
    <cofactor evidence="1">
        <name>Ni(2+)</name>
        <dbReference type="ChEBI" id="CHEBI:49786"/>
    </cofactor>
</comment>
<keyword evidence="1" id="KW-0460">Magnesium</keyword>
<evidence type="ECO:0008006" key="4">
    <source>
        <dbReference type="Google" id="ProtNLM"/>
    </source>
</evidence>
<dbReference type="PANTHER" id="PTHR43600:SF4">
    <property type="entry name" value="CYTOSOLIC NIFE-HYDROGENASE, ALPHA SUBUNIT"/>
    <property type="match status" value="1"/>
</dbReference>
<dbReference type="Gene3D" id="1.10.645.10">
    <property type="entry name" value="Cytochrome-c3 Hydrogenase, chain B"/>
    <property type="match status" value="1"/>
</dbReference>
<protein>
    <recommendedName>
        <fullName evidence="4">Hydrogenase</fullName>
    </recommendedName>
</protein>
<organism evidence="2 3">
    <name type="scientific">Candidatus Woykebacteria bacterium RBG_13_40_15</name>
    <dbReference type="NCBI Taxonomy" id="1802593"/>
    <lineage>
        <taxon>Bacteria</taxon>
        <taxon>Candidatus Woykeibacteriota</taxon>
    </lineage>
</organism>
<feature type="binding site" evidence="1">
    <location>
        <position position="416"/>
    </location>
    <ligand>
        <name>Fe cation</name>
        <dbReference type="ChEBI" id="CHEBI:24875"/>
    </ligand>
</feature>
<dbReference type="STRING" id="1802593.A2172_00660"/>
<feature type="binding site" evidence="1">
    <location>
        <position position="59"/>
    </location>
    <ligand>
        <name>Ni(2+)</name>
        <dbReference type="ChEBI" id="CHEBI:49786"/>
    </ligand>
</feature>
<dbReference type="PANTHER" id="PTHR43600">
    <property type="entry name" value="COENZYME F420 HYDROGENASE, SUBUNIT ALPHA"/>
    <property type="match status" value="1"/>
</dbReference>
<evidence type="ECO:0000313" key="3">
    <source>
        <dbReference type="Proteomes" id="UP000176631"/>
    </source>
</evidence>
<name>A0A1G1W8U8_9BACT</name>
<keyword evidence="1" id="KW-0479">Metal-binding</keyword>
<accession>A0A1G1W8U8</accession>